<keyword evidence="2" id="KW-0808">Transferase</keyword>
<dbReference type="Pfam" id="PF04560">
    <property type="entry name" value="RNA_pol_Rpb2_7"/>
    <property type="match status" value="1"/>
</dbReference>
<sequence length="53" mass="6050">MLTVKSDDVNGRTKMYKNIVDGNHQMEPGMPESFNVLLKEIRSLGINIELEDE</sequence>
<evidence type="ECO:0000313" key="3">
    <source>
        <dbReference type="Proteomes" id="UP000255050"/>
    </source>
</evidence>
<dbReference type="GO" id="GO:0000428">
    <property type="term" value="C:DNA-directed RNA polymerase complex"/>
    <property type="evidence" value="ECO:0007669"/>
    <property type="project" value="UniProtKB-KW"/>
</dbReference>
<evidence type="ECO:0000313" key="2">
    <source>
        <dbReference type="EMBL" id="STR42538.1"/>
    </source>
</evidence>
<name>A0A7H4M2B2_9ENTR</name>
<keyword evidence="2" id="KW-0240">DNA-directed RNA polymerase</keyword>
<dbReference type="EC" id="2.7.7.6" evidence="2"/>
<accession>A0A7H4M2B2</accession>
<dbReference type="Proteomes" id="UP000255050">
    <property type="component" value="Unassembled WGS sequence"/>
</dbReference>
<keyword evidence="2" id="KW-0548">Nucleotidyltransferase</keyword>
<dbReference type="GO" id="GO:0006351">
    <property type="term" value="P:DNA-templated transcription"/>
    <property type="evidence" value="ECO:0007669"/>
    <property type="project" value="InterPro"/>
</dbReference>
<dbReference type="SUPFAM" id="SSF64484">
    <property type="entry name" value="beta and beta-prime subunits of DNA dependent RNA-polymerase"/>
    <property type="match status" value="1"/>
</dbReference>
<evidence type="ECO:0000259" key="1">
    <source>
        <dbReference type="Pfam" id="PF04560"/>
    </source>
</evidence>
<dbReference type="GO" id="GO:0003677">
    <property type="term" value="F:DNA binding"/>
    <property type="evidence" value="ECO:0007669"/>
    <property type="project" value="InterPro"/>
</dbReference>
<feature type="domain" description="RNA polymerase Rpb2" evidence="1">
    <location>
        <begin position="1"/>
        <end position="52"/>
    </location>
</feature>
<dbReference type="EMBL" id="UGJR01000002">
    <property type="protein sequence ID" value="STR42538.1"/>
    <property type="molecule type" value="Genomic_DNA"/>
</dbReference>
<protein>
    <submittedName>
        <fullName evidence="2">DNA-directed RNA polymerase subunit beta</fullName>
        <ecNumber evidence="2">2.7.7.6</ecNumber>
    </submittedName>
</protein>
<reference evidence="2 3" key="1">
    <citation type="submission" date="2018-06" db="EMBL/GenBank/DDBJ databases">
        <authorList>
            <consortium name="Pathogen Informatics"/>
            <person name="Doyle S."/>
        </authorList>
    </citation>
    <scope>NUCLEOTIDE SEQUENCE [LARGE SCALE GENOMIC DNA]</scope>
    <source>
        <strain evidence="2 3">NCTC11694</strain>
    </source>
</reference>
<dbReference type="AlphaFoldDB" id="A0A7H4M2B2"/>
<gene>
    <name evidence="2" type="primary">rpoB_1</name>
    <name evidence="2" type="ORF">NCTC11694_03763</name>
</gene>
<organism evidence="2 3">
    <name type="scientific">Klebsiella michiganensis</name>
    <dbReference type="NCBI Taxonomy" id="1134687"/>
    <lineage>
        <taxon>Bacteria</taxon>
        <taxon>Pseudomonadati</taxon>
        <taxon>Pseudomonadota</taxon>
        <taxon>Gammaproteobacteria</taxon>
        <taxon>Enterobacterales</taxon>
        <taxon>Enterobacteriaceae</taxon>
        <taxon>Klebsiella/Raoultella group</taxon>
        <taxon>Klebsiella</taxon>
    </lineage>
</organism>
<dbReference type="GO" id="GO:0003899">
    <property type="term" value="F:DNA-directed RNA polymerase activity"/>
    <property type="evidence" value="ECO:0007669"/>
    <property type="project" value="UniProtKB-EC"/>
</dbReference>
<comment type="caution">
    <text evidence="2">The sequence shown here is derived from an EMBL/GenBank/DDBJ whole genome shotgun (WGS) entry which is preliminary data.</text>
</comment>
<dbReference type="InterPro" id="IPR007641">
    <property type="entry name" value="RNA_pol_Rpb2_7"/>
</dbReference>
<keyword evidence="2" id="KW-0804">Transcription</keyword>
<proteinExistence type="predicted"/>